<dbReference type="AlphaFoldDB" id="A0A9R0J0F3"/>
<name>A0A9R0J0F3_SPIOL</name>
<reference evidence="2" key="1">
    <citation type="journal article" date="2021" name="Nat. Commun.">
        <title>Genomic analyses provide insights into spinach domestication and the genetic basis of agronomic traits.</title>
        <authorList>
            <person name="Cai X."/>
            <person name="Sun X."/>
            <person name="Xu C."/>
            <person name="Sun H."/>
            <person name="Wang X."/>
            <person name="Ge C."/>
            <person name="Zhang Z."/>
            <person name="Wang Q."/>
            <person name="Fei Z."/>
            <person name="Jiao C."/>
            <person name="Wang Q."/>
        </authorList>
    </citation>
    <scope>NUCLEOTIDE SEQUENCE [LARGE SCALE GENOMIC DNA]</scope>
    <source>
        <strain evidence="2">cv. Varoflay</strain>
    </source>
</reference>
<organism evidence="2 3">
    <name type="scientific">Spinacia oleracea</name>
    <name type="common">Spinach</name>
    <dbReference type="NCBI Taxonomy" id="3562"/>
    <lineage>
        <taxon>Eukaryota</taxon>
        <taxon>Viridiplantae</taxon>
        <taxon>Streptophyta</taxon>
        <taxon>Embryophyta</taxon>
        <taxon>Tracheophyta</taxon>
        <taxon>Spermatophyta</taxon>
        <taxon>Magnoliopsida</taxon>
        <taxon>eudicotyledons</taxon>
        <taxon>Gunneridae</taxon>
        <taxon>Pentapetalae</taxon>
        <taxon>Caryophyllales</taxon>
        <taxon>Chenopodiaceae</taxon>
        <taxon>Chenopodioideae</taxon>
        <taxon>Anserineae</taxon>
        <taxon>Spinacia</taxon>
    </lineage>
</organism>
<feature type="region of interest" description="Disordered" evidence="1">
    <location>
        <begin position="109"/>
        <end position="149"/>
    </location>
</feature>
<evidence type="ECO:0000313" key="3">
    <source>
        <dbReference type="RefSeq" id="XP_021859033.1"/>
    </source>
</evidence>
<dbReference type="KEGG" id="soe:110798173"/>
<proteinExistence type="predicted"/>
<accession>A0A9R0J0F3</accession>
<evidence type="ECO:0000256" key="1">
    <source>
        <dbReference type="SAM" id="MobiDB-lite"/>
    </source>
</evidence>
<keyword evidence="2" id="KW-1185">Reference proteome</keyword>
<reference evidence="3" key="2">
    <citation type="submission" date="2025-08" db="UniProtKB">
        <authorList>
            <consortium name="RefSeq"/>
        </authorList>
    </citation>
    <scope>IDENTIFICATION</scope>
    <source>
        <tissue evidence="3">Leaf</tissue>
    </source>
</reference>
<protein>
    <submittedName>
        <fullName evidence="3">Uncharacterized protein isoform X1</fullName>
    </submittedName>
</protein>
<dbReference type="GeneID" id="110798173"/>
<evidence type="ECO:0000313" key="2">
    <source>
        <dbReference type="Proteomes" id="UP000813463"/>
    </source>
</evidence>
<dbReference type="OrthoDB" id="274683at2759"/>
<dbReference type="Proteomes" id="UP000813463">
    <property type="component" value="Chromosome 5"/>
</dbReference>
<gene>
    <name evidence="3" type="primary">LOC110798173</name>
</gene>
<dbReference type="RefSeq" id="XP_021859033.1">
    <property type="nucleotide sequence ID" value="XM_022003341.2"/>
</dbReference>
<sequence>MILGDDGCFEDGTVVPSTVIGFKKENVVTQVKTESTDGYNVEYERVSDRKLNMLELGHLNKFGVIPCVIFRRSGVLTCILMTSLPVKKLCSRSSSRRVIWWMSLAQPLEKGSKEKAQDQTTNSNIRPAGRQKQVAVGGASRWQQKDKSS</sequence>